<evidence type="ECO:0000313" key="1">
    <source>
        <dbReference type="EMBL" id="MBW0582845.1"/>
    </source>
</evidence>
<protein>
    <submittedName>
        <fullName evidence="1">Uncharacterized protein</fullName>
    </submittedName>
</protein>
<reference evidence="1" key="1">
    <citation type="submission" date="2021-03" db="EMBL/GenBank/DDBJ databases">
        <title>Draft genome sequence of rust myrtle Austropuccinia psidii MF-1, a brazilian biotype.</title>
        <authorList>
            <person name="Quecine M.C."/>
            <person name="Pachon D.M.R."/>
            <person name="Bonatelli M.L."/>
            <person name="Correr F.H."/>
            <person name="Franceschini L.M."/>
            <person name="Leite T.F."/>
            <person name="Margarido G.R.A."/>
            <person name="Almeida C.A."/>
            <person name="Ferrarezi J.A."/>
            <person name="Labate C.A."/>
        </authorList>
    </citation>
    <scope>NUCLEOTIDE SEQUENCE</scope>
    <source>
        <strain evidence="1">MF-1</strain>
    </source>
</reference>
<name>A0A9Q3Q3E0_9BASI</name>
<dbReference type="AlphaFoldDB" id="A0A9Q3Q3E0"/>
<sequence length="205" mass="22188">MPTLTLELASASPPNPLQCLACLSTRTPLQMRLQHCPPSPPSLLLTLLHPCLIFSLAYNTYTPAGPSSNASNATLTPLTPPCTHLLPSLLSWMPAQNASDAAYHPYDLSALPTCLQCCLPSLYLQCPPYMPPTPPSHWPNPQGRLRSLHSCSFLKMRLQCCPPSLPSPPLMLLNPHLIFSTAYNSYAPSAPSIYASDATLNPPYA</sequence>
<keyword evidence="2" id="KW-1185">Reference proteome</keyword>
<dbReference type="Proteomes" id="UP000765509">
    <property type="component" value="Unassembled WGS sequence"/>
</dbReference>
<comment type="caution">
    <text evidence="1">The sequence shown here is derived from an EMBL/GenBank/DDBJ whole genome shotgun (WGS) entry which is preliminary data.</text>
</comment>
<proteinExistence type="predicted"/>
<evidence type="ECO:0000313" key="2">
    <source>
        <dbReference type="Proteomes" id="UP000765509"/>
    </source>
</evidence>
<gene>
    <name evidence="1" type="ORF">O181_122560</name>
</gene>
<organism evidence="1 2">
    <name type="scientific">Austropuccinia psidii MF-1</name>
    <dbReference type="NCBI Taxonomy" id="1389203"/>
    <lineage>
        <taxon>Eukaryota</taxon>
        <taxon>Fungi</taxon>
        <taxon>Dikarya</taxon>
        <taxon>Basidiomycota</taxon>
        <taxon>Pucciniomycotina</taxon>
        <taxon>Pucciniomycetes</taxon>
        <taxon>Pucciniales</taxon>
        <taxon>Sphaerophragmiaceae</taxon>
        <taxon>Austropuccinia</taxon>
    </lineage>
</organism>
<accession>A0A9Q3Q3E0</accession>
<dbReference type="EMBL" id="AVOT02113574">
    <property type="protein sequence ID" value="MBW0582845.1"/>
    <property type="molecule type" value="Genomic_DNA"/>
</dbReference>